<reference evidence="1 2" key="1">
    <citation type="submission" date="2016-10" db="EMBL/GenBank/DDBJ databases">
        <authorList>
            <person name="de Groot N.N."/>
        </authorList>
    </citation>
    <scope>NUCLEOTIDE SEQUENCE [LARGE SCALE GENOMIC DNA]</scope>
    <source>
        <strain evidence="1 2">CGMCC 1.10239</strain>
    </source>
</reference>
<protein>
    <submittedName>
        <fullName evidence="1">Uncharacterized protein</fullName>
    </submittedName>
</protein>
<evidence type="ECO:0000313" key="2">
    <source>
        <dbReference type="Proteomes" id="UP000182783"/>
    </source>
</evidence>
<name>A0A1G9STN1_9BACL</name>
<proteinExistence type="predicted"/>
<gene>
    <name evidence="1" type="ORF">SAMN05216191_11261</name>
</gene>
<accession>A0A1G9STN1</accession>
<dbReference type="AlphaFoldDB" id="A0A1G9STN1"/>
<evidence type="ECO:0000313" key="1">
    <source>
        <dbReference type="EMBL" id="SDM38727.1"/>
    </source>
</evidence>
<sequence length="197" mass="22223">MDFKNRIEYNREIFHNNNSVHNKGDGSVNHGLLILLLIISIGCSGCTSTNESHDLTITIGDESINFVSSDYSKDNNSENDKTIFEFAFKQDNLTDIKYIKLNTKITLDFGNNPPDSVAVKDILLDSNGKFLYSDKLSSDISLTNEGHKFFFLLNKNPASLLSSKFDNKKVDIRGFEITATWGLNEERYAFVIKADAY</sequence>
<organism evidence="1 2">
    <name type="scientific">Paenibacillus jilunlii</name>
    <dbReference type="NCBI Taxonomy" id="682956"/>
    <lineage>
        <taxon>Bacteria</taxon>
        <taxon>Bacillati</taxon>
        <taxon>Bacillota</taxon>
        <taxon>Bacilli</taxon>
        <taxon>Bacillales</taxon>
        <taxon>Paenibacillaceae</taxon>
        <taxon>Paenibacillus</taxon>
    </lineage>
</organism>
<dbReference type="EMBL" id="FNGM01000012">
    <property type="protein sequence ID" value="SDM38727.1"/>
    <property type="molecule type" value="Genomic_DNA"/>
</dbReference>
<dbReference type="Proteomes" id="UP000182783">
    <property type="component" value="Unassembled WGS sequence"/>
</dbReference>